<dbReference type="AlphaFoldDB" id="A0A2A4FUL8"/>
<dbReference type="SUPFAM" id="SSF54593">
    <property type="entry name" value="Glyoxalase/Bleomycin resistance protein/Dihydroxybiphenyl dioxygenase"/>
    <property type="match status" value="1"/>
</dbReference>
<sequence length="319" mass="34891">MARVTGIAYVRYQAPDLDLMERFLLDFGLRRASRSTSALYMRGTGDSHHIHITERGPQARGVGIGLTVDSRAELETIAAQAGRDVEESNEPGGGVRAVLSDPNGFRVDILHGLEVAPPVAVRAPLVLNHAGVNPRLGTFQRPLRGPTHVSRLEHAVLACPDFGAARAFYEGLLGMKISDRLYAGAPDATVVAFLHCGLGERYTDHHTVALMQSDRAAIDHCAFVALDWDDLMLGHQHLKAAGHFHEWGVGRHILGSEVFDYWRDPFGHKLEHCVDGDMVNDDHVASNVSIEDDILSIWSPPISPTFGEITALQQPVEPE</sequence>
<protein>
    <submittedName>
        <fullName evidence="3">Glyoxalase</fullName>
    </submittedName>
</protein>
<comment type="caution">
    <text evidence="3">The sequence shown here is derived from an EMBL/GenBank/DDBJ whole genome shotgun (WGS) entry which is preliminary data.</text>
</comment>
<dbReference type="Pfam" id="PF00903">
    <property type="entry name" value="Glyoxalase"/>
    <property type="match status" value="1"/>
</dbReference>
<dbReference type="PANTHER" id="PTHR43048">
    <property type="entry name" value="METHYLMALONYL-COA EPIMERASE"/>
    <property type="match status" value="1"/>
</dbReference>
<dbReference type="GO" id="GO:0004493">
    <property type="term" value="F:methylmalonyl-CoA epimerase activity"/>
    <property type="evidence" value="ECO:0007669"/>
    <property type="project" value="TreeGrafter"/>
</dbReference>
<dbReference type="EMBL" id="NWUF01000011">
    <property type="protein sequence ID" value="PCE41839.1"/>
    <property type="molecule type" value="Genomic_DNA"/>
</dbReference>
<name>A0A2A4FUL8_9SPHN</name>
<organism evidence="3 4">
    <name type="scientific">Rhizorhabdus dicambivorans</name>
    <dbReference type="NCBI Taxonomy" id="1850238"/>
    <lineage>
        <taxon>Bacteria</taxon>
        <taxon>Pseudomonadati</taxon>
        <taxon>Pseudomonadota</taxon>
        <taxon>Alphaproteobacteria</taxon>
        <taxon>Sphingomonadales</taxon>
        <taxon>Sphingomonadaceae</taxon>
        <taxon>Rhizorhabdus</taxon>
    </lineage>
</organism>
<dbReference type="InterPro" id="IPR051785">
    <property type="entry name" value="MMCE/EMCE_epimerase"/>
</dbReference>
<dbReference type="GO" id="GO:0046872">
    <property type="term" value="F:metal ion binding"/>
    <property type="evidence" value="ECO:0007669"/>
    <property type="project" value="UniProtKB-KW"/>
</dbReference>
<evidence type="ECO:0000256" key="1">
    <source>
        <dbReference type="ARBA" id="ARBA00022723"/>
    </source>
</evidence>
<gene>
    <name evidence="3" type="ORF">COO09_12440</name>
</gene>
<dbReference type="RefSeq" id="WP_066962763.1">
    <property type="nucleotide sequence ID" value="NZ_CP023449.1"/>
</dbReference>
<dbReference type="PANTHER" id="PTHR43048:SF3">
    <property type="entry name" value="METHYLMALONYL-COA EPIMERASE, MITOCHONDRIAL"/>
    <property type="match status" value="1"/>
</dbReference>
<dbReference type="InterPro" id="IPR004360">
    <property type="entry name" value="Glyas_Fos-R_dOase_dom"/>
</dbReference>
<reference evidence="3 4" key="1">
    <citation type="submission" date="2017-09" db="EMBL/GenBank/DDBJ databases">
        <title>The Catabolism of 3,6-Dichlorosalicylic acid is Initiated by the Cytochrome P450 Monooxygenase DsmABC in Rhizorhabdus dicambivorans Ndbn-20.</title>
        <authorList>
            <person name="Na L."/>
        </authorList>
    </citation>
    <scope>NUCLEOTIDE SEQUENCE [LARGE SCALE GENOMIC DNA]</scope>
    <source>
        <strain evidence="3 4">Ndbn-20m</strain>
    </source>
</reference>
<feature type="domain" description="VOC" evidence="2">
    <location>
        <begin position="151"/>
        <end position="275"/>
    </location>
</feature>
<feature type="domain" description="VOC" evidence="2">
    <location>
        <begin position="6"/>
        <end position="112"/>
    </location>
</feature>
<evidence type="ECO:0000313" key="3">
    <source>
        <dbReference type="EMBL" id="PCE41839.1"/>
    </source>
</evidence>
<dbReference type="InterPro" id="IPR037523">
    <property type="entry name" value="VOC_core"/>
</dbReference>
<dbReference type="PROSITE" id="PS51819">
    <property type="entry name" value="VOC"/>
    <property type="match status" value="2"/>
</dbReference>
<dbReference type="Proteomes" id="UP000218934">
    <property type="component" value="Unassembled WGS sequence"/>
</dbReference>
<dbReference type="InterPro" id="IPR029068">
    <property type="entry name" value="Glyas_Bleomycin-R_OHBP_Dase"/>
</dbReference>
<accession>A0A2A4FUL8</accession>
<evidence type="ECO:0000259" key="2">
    <source>
        <dbReference type="PROSITE" id="PS51819"/>
    </source>
</evidence>
<dbReference type="OrthoDB" id="9803142at2"/>
<dbReference type="Gene3D" id="3.10.180.10">
    <property type="entry name" value="2,3-Dihydroxybiphenyl 1,2-Dioxygenase, domain 1"/>
    <property type="match status" value="2"/>
</dbReference>
<dbReference type="KEGG" id="rdi:CMV14_14680"/>
<dbReference type="GO" id="GO:0046491">
    <property type="term" value="P:L-methylmalonyl-CoA metabolic process"/>
    <property type="evidence" value="ECO:0007669"/>
    <property type="project" value="TreeGrafter"/>
</dbReference>
<proteinExistence type="predicted"/>
<keyword evidence="4" id="KW-1185">Reference proteome</keyword>
<evidence type="ECO:0000313" key="4">
    <source>
        <dbReference type="Proteomes" id="UP000218934"/>
    </source>
</evidence>
<keyword evidence="1" id="KW-0479">Metal-binding</keyword>